<feature type="domain" description="VWFA" evidence="1">
    <location>
        <begin position="16"/>
        <end position="189"/>
    </location>
</feature>
<name>A0A8I1KB58_ENTAS</name>
<evidence type="ECO:0000313" key="3">
    <source>
        <dbReference type="Proteomes" id="UP000641429"/>
    </source>
</evidence>
<reference evidence="2" key="1">
    <citation type="submission" date="2020-12" db="EMBL/GenBank/DDBJ databases">
        <title>Molecular epidemiology of VIM- metallo-b-lactamase-producing Enterobacter cloacae complex isolated in France between 2015 and 2018.</title>
        <authorList>
            <person name="Emeraud C."/>
            <person name="Petit C."/>
            <person name="Bonnin R."/>
            <person name="Naas T."/>
            <person name="Dortet L."/>
        </authorList>
    </citation>
    <scope>NUCLEOTIDE SEQUENCE</scope>
    <source>
        <strain evidence="2">170C2</strain>
    </source>
</reference>
<dbReference type="InterPro" id="IPR051266">
    <property type="entry name" value="CLCR"/>
</dbReference>
<dbReference type="AlphaFoldDB" id="A0A8I1KB58"/>
<dbReference type="EMBL" id="JAELXN010000062">
    <property type="protein sequence ID" value="MBJ6597356.1"/>
    <property type="molecule type" value="Genomic_DNA"/>
</dbReference>
<protein>
    <submittedName>
        <fullName evidence="2">VWA domain-containing protein</fullName>
    </submittedName>
</protein>
<dbReference type="InterPro" id="IPR036465">
    <property type="entry name" value="vWFA_dom_sf"/>
</dbReference>
<accession>A0A8I1KB58</accession>
<dbReference type="Proteomes" id="UP000641429">
    <property type="component" value="Unassembled WGS sequence"/>
</dbReference>
<evidence type="ECO:0000313" key="2">
    <source>
        <dbReference type="EMBL" id="MBJ6597356.1"/>
    </source>
</evidence>
<dbReference type="PROSITE" id="PS50234">
    <property type="entry name" value="VWFA"/>
    <property type="match status" value="1"/>
</dbReference>
<comment type="caution">
    <text evidence="2">The sequence shown here is derived from an EMBL/GenBank/DDBJ whole genome shotgun (WGS) entry which is preliminary data.</text>
</comment>
<dbReference type="RefSeq" id="WP_045620708.1">
    <property type="nucleotide sequence ID" value="NZ_CP056712.1"/>
</dbReference>
<dbReference type="Pfam" id="PF00092">
    <property type="entry name" value="VWA"/>
    <property type="match status" value="1"/>
</dbReference>
<dbReference type="SMART" id="SM00327">
    <property type="entry name" value="VWA"/>
    <property type="match status" value="1"/>
</dbReference>
<dbReference type="PANTHER" id="PTHR10579">
    <property type="entry name" value="CALCIUM-ACTIVATED CHLORIDE CHANNEL REGULATOR"/>
    <property type="match status" value="1"/>
</dbReference>
<evidence type="ECO:0000259" key="1">
    <source>
        <dbReference type="PROSITE" id="PS50234"/>
    </source>
</evidence>
<dbReference type="SUPFAM" id="SSF53300">
    <property type="entry name" value="vWA-like"/>
    <property type="match status" value="1"/>
</dbReference>
<sequence length="233" mass="26018">MFDPKKFTAPTARPLPVVLLLDVSGSMSGEKIDNLNKAVRDMLDAFAQEEKMETEILVSVITFGDQVELHVPYTRASQVQWQGLQASGMTPMGTALEMAKAMIEDKETTPSRAYRPTIVLVSDGQPNDRWERPLEDFILEGRSSKCDRMAMAIGRDADEAVLKRFTEGTPHDLFYAENAGQMHEFFQRVTMSVTLRTQSRNPNVLPASIELDARTKSNIAASVSIANDDQGYW</sequence>
<dbReference type="PANTHER" id="PTHR10579:SF43">
    <property type="entry name" value="ZINC FINGER (C3HC4-TYPE RING FINGER) FAMILY PROTEIN"/>
    <property type="match status" value="1"/>
</dbReference>
<gene>
    <name evidence="2" type="ORF">JGT27_16820</name>
</gene>
<organism evidence="2 3">
    <name type="scientific">Enterobacter asburiae</name>
    <dbReference type="NCBI Taxonomy" id="61645"/>
    <lineage>
        <taxon>Bacteria</taxon>
        <taxon>Pseudomonadati</taxon>
        <taxon>Pseudomonadota</taxon>
        <taxon>Gammaproteobacteria</taxon>
        <taxon>Enterobacterales</taxon>
        <taxon>Enterobacteriaceae</taxon>
        <taxon>Enterobacter</taxon>
        <taxon>Enterobacter cloacae complex</taxon>
    </lineage>
</organism>
<proteinExistence type="predicted"/>
<dbReference type="InterPro" id="IPR002035">
    <property type="entry name" value="VWF_A"/>
</dbReference>
<dbReference type="Gene3D" id="3.40.50.410">
    <property type="entry name" value="von Willebrand factor, type A domain"/>
    <property type="match status" value="1"/>
</dbReference>